<organism evidence="1 2">
    <name type="scientific">Haloferula luteola</name>
    <dbReference type="NCBI Taxonomy" id="595692"/>
    <lineage>
        <taxon>Bacteria</taxon>
        <taxon>Pseudomonadati</taxon>
        <taxon>Verrucomicrobiota</taxon>
        <taxon>Verrucomicrobiia</taxon>
        <taxon>Verrucomicrobiales</taxon>
        <taxon>Verrucomicrobiaceae</taxon>
        <taxon>Haloferula</taxon>
    </lineage>
</organism>
<evidence type="ECO:0000313" key="1">
    <source>
        <dbReference type="EMBL" id="MBB5354021.1"/>
    </source>
</evidence>
<proteinExistence type="predicted"/>
<sequence>MNCLHLFLGLLAIGLSSCATKKNEVAMVEGRRDCCESPDFSIFFHPSYSDEKEELDITIEEFSDRATIRVGMAGEAKSLSQSALYRELKRKILSSSEWTEGRSDGFYNGPWMGPPRDILRIKSDGSGLNLQGASVPSSWRRDLLRLASHYE</sequence>
<evidence type="ECO:0000313" key="2">
    <source>
        <dbReference type="Proteomes" id="UP000557717"/>
    </source>
</evidence>
<keyword evidence="2" id="KW-1185">Reference proteome</keyword>
<dbReference type="Proteomes" id="UP000557717">
    <property type="component" value="Unassembled WGS sequence"/>
</dbReference>
<dbReference type="AlphaFoldDB" id="A0A840VN34"/>
<gene>
    <name evidence="1" type="ORF">HNR46_004293</name>
</gene>
<protein>
    <submittedName>
        <fullName evidence="1">Uncharacterized protein</fullName>
    </submittedName>
</protein>
<reference evidence="1 2" key="1">
    <citation type="submission" date="2020-08" db="EMBL/GenBank/DDBJ databases">
        <title>Genomic Encyclopedia of Type Strains, Phase IV (KMG-IV): sequencing the most valuable type-strain genomes for metagenomic binning, comparative biology and taxonomic classification.</title>
        <authorList>
            <person name="Goeker M."/>
        </authorList>
    </citation>
    <scope>NUCLEOTIDE SEQUENCE [LARGE SCALE GENOMIC DNA]</scope>
    <source>
        <strain evidence="1 2">YC6886</strain>
    </source>
</reference>
<comment type="caution">
    <text evidence="1">The sequence shown here is derived from an EMBL/GenBank/DDBJ whole genome shotgun (WGS) entry which is preliminary data.</text>
</comment>
<accession>A0A840VN34</accession>
<name>A0A840VN34_9BACT</name>
<dbReference type="EMBL" id="JACHFD010000072">
    <property type="protein sequence ID" value="MBB5354021.1"/>
    <property type="molecule type" value="Genomic_DNA"/>
</dbReference>